<dbReference type="InterPro" id="IPR050386">
    <property type="entry name" value="Glycosyl_hydrolase_5"/>
</dbReference>
<protein>
    <recommendedName>
        <fullName evidence="9">glucan 1,3-beta-glucosidase</fullName>
        <ecNumber evidence="9">3.2.1.58</ecNumber>
    </recommendedName>
</protein>
<evidence type="ECO:0000256" key="8">
    <source>
        <dbReference type="ARBA" id="ARBA00036824"/>
    </source>
</evidence>
<keyword evidence="3" id="KW-0964">Secreted</keyword>
<dbReference type="EC" id="3.2.1.58" evidence="9"/>
<evidence type="ECO:0000313" key="14">
    <source>
        <dbReference type="Proteomes" id="UP000788993"/>
    </source>
</evidence>
<reference evidence="13" key="1">
    <citation type="journal article" date="2021" name="Open Biol.">
        <title>Shared evolutionary footprints suggest mitochondrial oxidative damage underlies multiple complex I losses in fungi.</title>
        <authorList>
            <person name="Schikora-Tamarit M.A."/>
            <person name="Marcet-Houben M."/>
            <person name="Nosek J."/>
            <person name="Gabaldon T."/>
        </authorList>
    </citation>
    <scope>NUCLEOTIDE SEQUENCE</scope>
    <source>
        <strain evidence="13">NCAIM Y.01608</strain>
    </source>
</reference>
<keyword evidence="4 11" id="KW-0732">Signal</keyword>
<keyword evidence="7" id="KW-0961">Cell wall biogenesis/degradation</keyword>
<evidence type="ECO:0000256" key="11">
    <source>
        <dbReference type="SAM" id="SignalP"/>
    </source>
</evidence>
<dbReference type="EMBL" id="JAEUBD010001178">
    <property type="protein sequence ID" value="KAH3665092.1"/>
    <property type="molecule type" value="Genomic_DNA"/>
</dbReference>
<comment type="similarity">
    <text evidence="2 10">Belongs to the glycosyl hydrolase 5 (cellulase A) family.</text>
</comment>
<accession>A0A9P8P4G9</accession>
<dbReference type="GO" id="GO:0071555">
    <property type="term" value="P:cell wall organization"/>
    <property type="evidence" value="ECO:0007669"/>
    <property type="project" value="UniProtKB-KW"/>
</dbReference>
<evidence type="ECO:0000256" key="5">
    <source>
        <dbReference type="ARBA" id="ARBA00022801"/>
    </source>
</evidence>
<dbReference type="GO" id="GO:0004338">
    <property type="term" value="F:glucan exo-1,3-beta-glucosidase activity"/>
    <property type="evidence" value="ECO:0007669"/>
    <property type="project" value="UniProtKB-EC"/>
</dbReference>
<dbReference type="InterPro" id="IPR017853">
    <property type="entry name" value="GH"/>
</dbReference>
<organism evidence="13 14">
    <name type="scientific">Ogataea polymorpha</name>
    <dbReference type="NCBI Taxonomy" id="460523"/>
    <lineage>
        <taxon>Eukaryota</taxon>
        <taxon>Fungi</taxon>
        <taxon>Dikarya</taxon>
        <taxon>Ascomycota</taxon>
        <taxon>Saccharomycotina</taxon>
        <taxon>Pichiomycetes</taxon>
        <taxon>Pichiales</taxon>
        <taxon>Pichiaceae</taxon>
        <taxon>Ogataea</taxon>
    </lineage>
</organism>
<dbReference type="Gene3D" id="3.20.20.80">
    <property type="entry name" value="Glycosidases"/>
    <property type="match status" value="1"/>
</dbReference>
<evidence type="ECO:0000256" key="3">
    <source>
        <dbReference type="ARBA" id="ARBA00022525"/>
    </source>
</evidence>
<feature type="chain" id="PRO_5040262685" description="glucan 1,3-beta-glucosidase" evidence="11">
    <location>
        <begin position="22"/>
        <end position="506"/>
    </location>
</feature>
<comment type="catalytic activity">
    <reaction evidence="8">
        <text>Successive hydrolysis of beta-D-glucose units from the non-reducing ends of (1-&gt;3)-beta-D-glucans, releasing alpha-glucose.</text>
        <dbReference type="EC" id="3.2.1.58"/>
    </reaction>
</comment>
<evidence type="ECO:0000256" key="7">
    <source>
        <dbReference type="ARBA" id="ARBA00023316"/>
    </source>
</evidence>
<evidence type="ECO:0000256" key="1">
    <source>
        <dbReference type="ARBA" id="ARBA00004613"/>
    </source>
</evidence>
<dbReference type="PANTHER" id="PTHR31297:SF1">
    <property type="entry name" value="GLUCAN 1,3-BETA-GLUCOSIDASE I_II-RELATED"/>
    <property type="match status" value="1"/>
</dbReference>
<dbReference type="AlphaFoldDB" id="A0A9P8P4G9"/>
<evidence type="ECO:0000313" key="13">
    <source>
        <dbReference type="EMBL" id="KAH3665092.1"/>
    </source>
</evidence>
<dbReference type="GO" id="GO:0009986">
    <property type="term" value="C:cell surface"/>
    <property type="evidence" value="ECO:0007669"/>
    <property type="project" value="TreeGrafter"/>
</dbReference>
<evidence type="ECO:0000256" key="4">
    <source>
        <dbReference type="ARBA" id="ARBA00022729"/>
    </source>
</evidence>
<keyword evidence="6 10" id="KW-0326">Glycosidase</keyword>
<reference evidence="13" key="2">
    <citation type="submission" date="2021-01" db="EMBL/GenBank/DDBJ databases">
        <authorList>
            <person name="Schikora-Tamarit M.A."/>
        </authorList>
    </citation>
    <scope>NUCLEOTIDE SEQUENCE</scope>
    <source>
        <strain evidence="13">NCAIM Y.01608</strain>
    </source>
</reference>
<dbReference type="OrthoDB" id="62120at2759"/>
<keyword evidence="5 10" id="KW-0378">Hydrolase</keyword>
<proteinExistence type="inferred from homology"/>
<evidence type="ECO:0000256" key="6">
    <source>
        <dbReference type="ARBA" id="ARBA00023295"/>
    </source>
</evidence>
<keyword evidence="14" id="KW-1185">Reference proteome</keyword>
<evidence type="ECO:0000256" key="10">
    <source>
        <dbReference type="RuleBase" id="RU361153"/>
    </source>
</evidence>
<feature type="domain" description="Glycoside hydrolase family 5" evidence="12">
    <location>
        <begin position="118"/>
        <end position="370"/>
    </location>
</feature>
<dbReference type="GO" id="GO:0005576">
    <property type="term" value="C:extracellular region"/>
    <property type="evidence" value="ECO:0007669"/>
    <property type="project" value="UniProtKB-SubCell"/>
</dbReference>
<dbReference type="SUPFAM" id="SSF51445">
    <property type="entry name" value="(Trans)glycosidases"/>
    <property type="match status" value="1"/>
</dbReference>
<comment type="subcellular location">
    <subcellularLocation>
        <location evidence="1">Secreted</location>
    </subcellularLocation>
</comment>
<feature type="signal peptide" evidence="11">
    <location>
        <begin position="1"/>
        <end position="21"/>
    </location>
</feature>
<evidence type="ECO:0000259" key="12">
    <source>
        <dbReference type="Pfam" id="PF00150"/>
    </source>
</evidence>
<dbReference type="Proteomes" id="UP000788993">
    <property type="component" value="Unassembled WGS sequence"/>
</dbReference>
<comment type="caution">
    <text evidence="13">The sequence shown here is derived from an EMBL/GenBank/DDBJ whole genome shotgun (WGS) entry which is preliminary data.</text>
</comment>
<dbReference type="InterPro" id="IPR001547">
    <property type="entry name" value="Glyco_hydro_5"/>
</dbReference>
<evidence type="ECO:0000256" key="2">
    <source>
        <dbReference type="ARBA" id="ARBA00005641"/>
    </source>
</evidence>
<dbReference type="PANTHER" id="PTHR31297">
    <property type="entry name" value="GLUCAN ENDO-1,6-BETA-GLUCOSIDASE B"/>
    <property type="match status" value="1"/>
</dbReference>
<evidence type="ECO:0000256" key="9">
    <source>
        <dbReference type="ARBA" id="ARBA00038929"/>
    </source>
</evidence>
<name>A0A9P8P4G9_9ASCO</name>
<sequence>MKSISAFSMVIAITSAYAANAESIYELSPSFKEFISKRRVKRSWDESETSNSKSVFDYNNDKVYGVNLGGWMVTEPYITPTLYWDASTDGTEATVPVDEYHYCKQLGTEECHTRLKKHWDSWIVESDFEKIKKYGFNTVRFPIGYWAFAHLSSDPYCFGQEEYLDKAIQWCRKYGLFLWIDLHGVPGSQNGFDNSGLRDHVDWQKHPLYVDLSLEILHYIMAKYGGEEYEDVVSAIQVLNEPLGSRLNINKLEEFYVNSYTQMRYLKSDTYIAYHDAFMAPEFWDSRLTGKVSHTSNITLYPHTGNLTGHTNTSTYQGNYYNIIIDHHRYEVFDVGQLSQSIDEHIASLKGFTSAILKEDKPKLVGEWAAAITDCAFWLNGVGRGARYDGTFQSTKKLGNCAYANDFGEWTKERRKEVRKLIEAQLDLYNQTSGFIFWCYKTEDAIEWDLEKLVEYDLFPQPLADRKYASVLSSDAAIVSSPLKNISKIEIIVLILTACALGLELL</sequence>
<dbReference type="GO" id="GO:0009251">
    <property type="term" value="P:glucan catabolic process"/>
    <property type="evidence" value="ECO:0007669"/>
    <property type="project" value="TreeGrafter"/>
</dbReference>
<dbReference type="Pfam" id="PF00150">
    <property type="entry name" value="Cellulase"/>
    <property type="match status" value="1"/>
</dbReference>
<gene>
    <name evidence="13" type="ORF">OGATHE_003907</name>
</gene>